<evidence type="ECO:0000256" key="3">
    <source>
        <dbReference type="ARBA" id="ARBA00023163"/>
    </source>
</evidence>
<dbReference type="InterPro" id="IPR036388">
    <property type="entry name" value="WH-like_DNA-bd_sf"/>
</dbReference>
<dbReference type="PROSITE" id="PS50949">
    <property type="entry name" value="HTH_GNTR"/>
    <property type="match status" value="1"/>
</dbReference>
<dbReference type="RefSeq" id="WP_144174062.1">
    <property type="nucleotide sequence ID" value="NZ_VMNJ01000002.1"/>
</dbReference>
<dbReference type="Proteomes" id="UP000317151">
    <property type="component" value="Unassembled WGS sequence"/>
</dbReference>
<dbReference type="InterPro" id="IPR000524">
    <property type="entry name" value="Tscrpt_reg_HTH_GntR"/>
</dbReference>
<keyword evidence="2" id="KW-0238">DNA-binding</keyword>
<evidence type="ECO:0000256" key="1">
    <source>
        <dbReference type="ARBA" id="ARBA00023015"/>
    </source>
</evidence>
<keyword evidence="7" id="KW-1185">Reference proteome</keyword>
<name>A0ABY3F528_9RHOO</name>
<dbReference type="InterPro" id="IPR036390">
    <property type="entry name" value="WH_DNA-bd_sf"/>
</dbReference>
<evidence type="ECO:0000313" key="6">
    <source>
        <dbReference type="EMBL" id="TVO68803.1"/>
    </source>
</evidence>
<gene>
    <name evidence="6" type="ORF">FHP90_03040</name>
</gene>
<sequence length="252" mass="27879">MTYNINHARTPSAHHTRTAGRPPPPQTRVDNAVRAITDHIHGQSLKVGDKLPSEARFAEWLGVSRTVIREAFKSLSAMRIIEMRAGRRAQVCGFDGSVIALSLTHALRTEQINPQQLWDARRAVETRTVALAAIRRSDAEARRLLALVAQMHDCVDDLARMTEHDIAFHVAIAEASRNPLFPVLVAALTSAMRETNPMVWRQRRDDESRQEVVHAHEAIAQAIADGDPEAASNALARHFDLASQGLVMAGFN</sequence>
<organism evidence="6 7">
    <name type="scientific">Denitromonas ohlonensis</name>
    <dbReference type="NCBI Taxonomy" id="3078508"/>
    <lineage>
        <taxon>Bacteria</taxon>
        <taxon>Pseudomonadati</taxon>
        <taxon>Pseudomonadota</taxon>
        <taxon>Betaproteobacteria</taxon>
        <taxon>Rhodocyclales</taxon>
        <taxon>Zoogloeaceae</taxon>
        <taxon>Denitromonas</taxon>
    </lineage>
</organism>
<evidence type="ECO:0000259" key="5">
    <source>
        <dbReference type="PROSITE" id="PS50949"/>
    </source>
</evidence>
<dbReference type="Gene3D" id="1.10.10.10">
    <property type="entry name" value="Winged helix-like DNA-binding domain superfamily/Winged helix DNA-binding domain"/>
    <property type="match status" value="1"/>
</dbReference>
<dbReference type="SUPFAM" id="SSF48008">
    <property type="entry name" value="GntR ligand-binding domain-like"/>
    <property type="match status" value="1"/>
</dbReference>
<dbReference type="Gene3D" id="1.20.120.530">
    <property type="entry name" value="GntR ligand-binding domain-like"/>
    <property type="match status" value="1"/>
</dbReference>
<dbReference type="SMART" id="SM00895">
    <property type="entry name" value="FCD"/>
    <property type="match status" value="1"/>
</dbReference>
<protein>
    <submittedName>
        <fullName evidence="6">FadR family transcriptional regulator</fullName>
    </submittedName>
</protein>
<proteinExistence type="predicted"/>
<keyword evidence="1" id="KW-0805">Transcription regulation</keyword>
<dbReference type="SUPFAM" id="SSF46785">
    <property type="entry name" value="Winged helix' DNA-binding domain"/>
    <property type="match status" value="1"/>
</dbReference>
<dbReference type="PANTHER" id="PTHR43537:SF5">
    <property type="entry name" value="UXU OPERON TRANSCRIPTIONAL REGULATOR"/>
    <property type="match status" value="1"/>
</dbReference>
<evidence type="ECO:0000256" key="4">
    <source>
        <dbReference type="SAM" id="MobiDB-lite"/>
    </source>
</evidence>
<accession>A0ABY3F528</accession>
<dbReference type="Pfam" id="PF00392">
    <property type="entry name" value="GntR"/>
    <property type="match status" value="1"/>
</dbReference>
<comment type="caution">
    <text evidence="6">The sequence shown here is derived from an EMBL/GenBank/DDBJ whole genome shotgun (WGS) entry which is preliminary data.</text>
</comment>
<reference evidence="6 7" key="1">
    <citation type="submission" date="2019-07" db="EMBL/GenBank/DDBJ databases">
        <title>The pathways for chlorine oxyanion respiration interact through the shared metabolite chlorate.</title>
        <authorList>
            <person name="Barnum T.P."/>
            <person name="Cheng Y."/>
            <person name="Hill K.A."/>
            <person name="Lucas L.N."/>
            <person name="Carlson H.K."/>
            <person name="Coates J.D."/>
        </authorList>
    </citation>
    <scope>NUCLEOTIDE SEQUENCE [LARGE SCALE GENOMIC DNA]</scope>
    <source>
        <strain evidence="6 7">SFB-2</strain>
    </source>
</reference>
<keyword evidence="3" id="KW-0804">Transcription</keyword>
<dbReference type="InterPro" id="IPR011711">
    <property type="entry name" value="GntR_C"/>
</dbReference>
<evidence type="ECO:0000313" key="7">
    <source>
        <dbReference type="Proteomes" id="UP000317151"/>
    </source>
</evidence>
<dbReference type="InterPro" id="IPR008920">
    <property type="entry name" value="TF_FadR/GntR_C"/>
</dbReference>
<dbReference type="SMART" id="SM00345">
    <property type="entry name" value="HTH_GNTR"/>
    <property type="match status" value="1"/>
</dbReference>
<feature type="region of interest" description="Disordered" evidence="4">
    <location>
        <begin position="1"/>
        <end position="26"/>
    </location>
</feature>
<feature type="domain" description="HTH gntR-type" evidence="5">
    <location>
        <begin position="26"/>
        <end position="94"/>
    </location>
</feature>
<dbReference type="EMBL" id="VMNJ01000002">
    <property type="protein sequence ID" value="TVO68803.1"/>
    <property type="molecule type" value="Genomic_DNA"/>
</dbReference>
<dbReference type="CDD" id="cd07377">
    <property type="entry name" value="WHTH_GntR"/>
    <property type="match status" value="1"/>
</dbReference>
<dbReference type="Pfam" id="PF07729">
    <property type="entry name" value="FCD"/>
    <property type="match status" value="1"/>
</dbReference>
<dbReference type="PRINTS" id="PR00035">
    <property type="entry name" value="HTHGNTR"/>
</dbReference>
<evidence type="ECO:0000256" key="2">
    <source>
        <dbReference type="ARBA" id="ARBA00023125"/>
    </source>
</evidence>
<dbReference type="PANTHER" id="PTHR43537">
    <property type="entry name" value="TRANSCRIPTIONAL REGULATOR, GNTR FAMILY"/>
    <property type="match status" value="1"/>
</dbReference>